<accession>A0ABD5P8Y5</accession>
<keyword evidence="2" id="KW-0812">Transmembrane</keyword>
<dbReference type="AlphaFoldDB" id="A0ABD5P8Y5"/>
<evidence type="ECO:0000256" key="2">
    <source>
        <dbReference type="SAM" id="Phobius"/>
    </source>
</evidence>
<gene>
    <name evidence="3" type="ORF">ACFO0N_04500</name>
</gene>
<feature type="transmembrane region" description="Helical" evidence="2">
    <location>
        <begin position="113"/>
        <end position="139"/>
    </location>
</feature>
<dbReference type="RefSeq" id="WP_267622490.1">
    <property type="nucleotide sequence ID" value="NZ_JAODIW010000006.1"/>
</dbReference>
<feature type="compositionally biased region" description="Basic and acidic residues" evidence="1">
    <location>
        <begin position="233"/>
        <end position="244"/>
    </location>
</feature>
<name>A0ABD5P8Y5_9EURY</name>
<comment type="caution">
    <text evidence="3">The sequence shown here is derived from an EMBL/GenBank/DDBJ whole genome shotgun (WGS) entry which is preliminary data.</text>
</comment>
<feature type="transmembrane region" description="Helical" evidence="2">
    <location>
        <begin position="159"/>
        <end position="183"/>
    </location>
</feature>
<evidence type="ECO:0000313" key="3">
    <source>
        <dbReference type="EMBL" id="MFC4357208.1"/>
    </source>
</evidence>
<feature type="region of interest" description="Disordered" evidence="1">
    <location>
        <begin position="266"/>
        <end position="288"/>
    </location>
</feature>
<feature type="transmembrane region" description="Helical" evidence="2">
    <location>
        <begin position="383"/>
        <end position="404"/>
    </location>
</feature>
<proteinExistence type="predicted"/>
<evidence type="ECO:0000313" key="4">
    <source>
        <dbReference type="Proteomes" id="UP001595921"/>
    </source>
</evidence>
<feature type="compositionally biased region" description="Acidic residues" evidence="1">
    <location>
        <begin position="271"/>
        <end position="287"/>
    </location>
</feature>
<dbReference type="Proteomes" id="UP001595921">
    <property type="component" value="Unassembled WGS sequence"/>
</dbReference>
<evidence type="ECO:0000256" key="1">
    <source>
        <dbReference type="SAM" id="MobiDB-lite"/>
    </source>
</evidence>
<feature type="transmembrane region" description="Helical" evidence="2">
    <location>
        <begin position="33"/>
        <end position="53"/>
    </location>
</feature>
<protein>
    <submittedName>
        <fullName evidence="3">TIGR00366 family protein</fullName>
    </submittedName>
</protein>
<feature type="transmembrane region" description="Helical" evidence="2">
    <location>
        <begin position="437"/>
        <end position="455"/>
    </location>
</feature>
<feature type="transmembrane region" description="Helical" evidence="2">
    <location>
        <begin position="321"/>
        <end position="341"/>
    </location>
</feature>
<keyword evidence="2" id="KW-1133">Transmembrane helix</keyword>
<dbReference type="Pfam" id="PF02667">
    <property type="entry name" value="SCFA_trans"/>
    <property type="match status" value="1"/>
</dbReference>
<dbReference type="PANTHER" id="PTHR41983:SF2">
    <property type="entry name" value="SHORT-CHAIN FATTY ACID TRANSPORTER-RELATED"/>
    <property type="match status" value="1"/>
</dbReference>
<reference evidence="3 4" key="1">
    <citation type="journal article" date="2019" name="Int. J. Syst. Evol. Microbiol.">
        <title>The Global Catalogue of Microorganisms (GCM) 10K type strain sequencing project: providing services to taxonomists for standard genome sequencing and annotation.</title>
        <authorList>
            <consortium name="The Broad Institute Genomics Platform"/>
            <consortium name="The Broad Institute Genome Sequencing Center for Infectious Disease"/>
            <person name="Wu L."/>
            <person name="Ma J."/>
        </authorList>
    </citation>
    <scope>NUCLEOTIDE SEQUENCE [LARGE SCALE GENOMIC DNA]</scope>
    <source>
        <strain evidence="3 4">CGMCC 1.12553</strain>
    </source>
</reference>
<feature type="transmembrane region" description="Helical" evidence="2">
    <location>
        <begin position="203"/>
        <end position="229"/>
    </location>
</feature>
<feature type="transmembrane region" description="Helical" evidence="2">
    <location>
        <begin position="353"/>
        <end position="371"/>
    </location>
</feature>
<keyword evidence="4" id="KW-1185">Reference proteome</keyword>
<feature type="region of interest" description="Disordered" evidence="1">
    <location>
        <begin position="230"/>
        <end position="249"/>
    </location>
</feature>
<sequence>MATEESTTDGATRSGPYAGDGGPTRFVPEFGSYHPTALALAALLALAVLLATLPRLGLVTGLEQLATGFYGLFAVQMALVLWWVLSATAVESPYVGAALDRLAATMPAGPRSAVAGTALLGLVLGWVNWALGLVGAVLVGRRLCRRAADAGTPVHYPAVLVGALLSLVTATVGLTSPAALLMADESGTTNFLADSVGVVPLGAFVLHPANLVVLGAMLVTLPAGLALVAPTGEGDRDASDDDGRSGVTTVDEVEPLLGDSIRNVLARTGDEETESPETDVEGDEETVPADRLERSRLLTAVVVAVGAVSIGWQWLLGANVSLLGVLFALMMLGMATQVRPLGFVAAASDATRWVEHLVVPFLLYGGVYALLSESELYAPIGDALAATGLPAVASYLAALGLGLLVPDPGSVWVLLAPAATTTAAGADALLVSTMYGAGVSNLWVGFIFLGVLGVRGFGWRRYLTYAAGLTVYLSALVGGALLLF</sequence>
<feature type="transmembrane region" description="Helical" evidence="2">
    <location>
        <begin position="297"/>
        <end position="315"/>
    </location>
</feature>
<feature type="transmembrane region" description="Helical" evidence="2">
    <location>
        <begin position="462"/>
        <end position="483"/>
    </location>
</feature>
<feature type="transmembrane region" description="Helical" evidence="2">
    <location>
        <begin position="65"/>
        <end position="85"/>
    </location>
</feature>
<organism evidence="3 4">
    <name type="scientific">Halobium salinum</name>
    <dbReference type="NCBI Taxonomy" id="1364940"/>
    <lineage>
        <taxon>Archaea</taxon>
        <taxon>Methanobacteriati</taxon>
        <taxon>Methanobacteriota</taxon>
        <taxon>Stenosarchaea group</taxon>
        <taxon>Halobacteria</taxon>
        <taxon>Halobacteriales</taxon>
        <taxon>Haloferacaceae</taxon>
        <taxon>Halobium</taxon>
    </lineage>
</organism>
<feature type="compositionally biased region" description="Polar residues" evidence="1">
    <location>
        <begin position="1"/>
        <end position="11"/>
    </location>
</feature>
<feature type="transmembrane region" description="Helical" evidence="2">
    <location>
        <begin position="411"/>
        <end position="431"/>
    </location>
</feature>
<feature type="region of interest" description="Disordered" evidence="1">
    <location>
        <begin position="1"/>
        <end position="20"/>
    </location>
</feature>
<dbReference type="InterPro" id="IPR006160">
    <property type="entry name" value="SCFA_transpt_AtoE"/>
</dbReference>
<dbReference type="EMBL" id="JBHSDS010000003">
    <property type="protein sequence ID" value="MFC4357208.1"/>
    <property type="molecule type" value="Genomic_DNA"/>
</dbReference>
<keyword evidence="2" id="KW-0472">Membrane</keyword>
<dbReference type="PANTHER" id="PTHR41983">
    <property type="entry name" value="SHORT-CHAIN FATTY ACID TRANSPORTER-RELATED"/>
    <property type="match status" value="1"/>
</dbReference>